<name>A0ABN1VSN8_9MICO</name>
<accession>A0ABN1VSN8</accession>
<dbReference type="RefSeq" id="WP_343925356.1">
    <property type="nucleotide sequence ID" value="NZ_BAAAKW010000032.1"/>
</dbReference>
<organism evidence="3 4">
    <name type="scientific">Rhodoglobus aureus</name>
    <dbReference type="NCBI Taxonomy" id="191497"/>
    <lineage>
        <taxon>Bacteria</taxon>
        <taxon>Bacillati</taxon>
        <taxon>Actinomycetota</taxon>
        <taxon>Actinomycetes</taxon>
        <taxon>Micrococcales</taxon>
        <taxon>Microbacteriaceae</taxon>
        <taxon>Rhodoglobus</taxon>
    </lineage>
</organism>
<keyword evidence="4" id="KW-1185">Reference proteome</keyword>
<comment type="caution">
    <text evidence="3">The sequence shown here is derived from an EMBL/GenBank/DDBJ whole genome shotgun (WGS) entry which is preliminary data.</text>
</comment>
<feature type="transmembrane region" description="Helical" evidence="2">
    <location>
        <begin position="29"/>
        <end position="52"/>
    </location>
</feature>
<proteinExistence type="predicted"/>
<keyword evidence="2" id="KW-0812">Transmembrane</keyword>
<gene>
    <name evidence="3" type="ORF">GCM10009655_19260</name>
</gene>
<reference evidence="3 4" key="1">
    <citation type="journal article" date="2019" name="Int. J. Syst. Evol. Microbiol.">
        <title>The Global Catalogue of Microorganisms (GCM) 10K type strain sequencing project: providing services to taxonomists for standard genome sequencing and annotation.</title>
        <authorList>
            <consortium name="The Broad Institute Genomics Platform"/>
            <consortium name="The Broad Institute Genome Sequencing Center for Infectious Disease"/>
            <person name="Wu L."/>
            <person name="Ma J."/>
        </authorList>
    </citation>
    <scope>NUCLEOTIDE SEQUENCE [LARGE SCALE GENOMIC DNA]</scope>
    <source>
        <strain evidence="3 4">JCM 12762</strain>
    </source>
</reference>
<keyword evidence="2" id="KW-1133">Transmembrane helix</keyword>
<dbReference type="Proteomes" id="UP001500943">
    <property type="component" value="Unassembled WGS sequence"/>
</dbReference>
<keyword evidence="2" id="KW-0472">Membrane</keyword>
<evidence type="ECO:0000313" key="3">
    <source>
        <dbReference type="EMBL" id="GAA1219873.1"/>
    </source>
</evidence>
<evidence type="ECO:0000256" key="1">
    <source>
        <dbReference type="SAM" id="MobiDB-lite"/>
    </source>
</evidence>
<evidence type="ECO:0000313" key="4">
    <source>
        <dbReference type="Proteomes" id="UP001500943"/>
    </source>
</evidence>
<evidence type="ECO:0000256" key="2">
    <source>
        <dbReference type="SAM" id="Phobius"/>
    </source>
</evidence>
<feature type="region of interest" description="Disordered" evidence="1">
    <location>
        <begin position="1"/>
        <end position="21"/>
    </location>
</feature>
<protein>
    <submittedName>
        <fullName evidence="3">Uncharacterized protein</fullName>
    </submittedName>
</protein>
<sequence length="55" mass="5837">MTEPEMPENSESPATPETPKKSTIAPMRIALWVIVAGIGIFMVVTGIVGVLVKAQ</sequence>
<dbReference type="EMBL" id="BAAAKW010000032">
    <property type="protein sequence ID" value="GAA1219873.1"/>
    <property type="molecule type" value="Genomic_DNA"/>
</dbReference>